<keyword evidence="3" id="KW-1185">Reference proteome</keyword>
<name>A0A5M3MNX7_CONPW</name>
<gene>
    <name evidence="2" type="ORF">CONPUDRAFT_154742</name>
</gene>
<dbReference type="EMBL" id="JH711579">
    <property type="protein sequence ID" value="EIW80737.1"/>
    <property type="molecule type" value="Genomic_DNA"/>
</dbReference>
<dbReference type="KEGG" id="cput:CONPUDRAFT_154742"/>
<proteinExistence type="predicted"/>
<dbReference type="GeneID" id="19203319"/>
<feature type="chain" id="PRO_5024364033" description="Secreted protein" evidence="1">
    <location>
        <begin position="22"/>
        <end position="93"/>
    </location>
</feature>
<evidence type="ECO:0000313" key="3">
    <source>
        <dbReference type="Proteomes" id="UP000053558"/>
    </source>
</evidence>
<comment type="caution">
    <text evidence="2">The sequence shown here is derived from an EMBL/GenBank/DDBJ whole genome shotgun (WGS) entry which is preliminary data.</text>
</comment>
<dbReference type="Proteomes" id="UP000053558">
    <property type="component" value="Unassembled WGS sequence"/>
</dbReference>
<organism evidence="2 3">
    <name type="scientific">Coniophora puteana (strain RWD-64-598)</name>
    <name type="common">Brown rot fungus</name>
    <dbReference type="NCBI Taxonomy" id="741705"/>
    <lineage>
        <taxon>Eukaryota</taxon>
        <taxon>Fungi</taxon>
        <taxon>Dikarya</taxon>
        <taxon>Basidiomycota</taxon>
        <taxon>Agaricomycotina</taxon>
        <taxon>Agaricomycetes</taxon>
        <taxon>Agaricomycetidae</taxon>
        <taxon>Boletales</taxon>
        <taxon>Coniophorineae</taxon>
        <taxon>Coniophoraceae</taxon>
        <taxon>Coniophora</taxon>
    </lineage>
</organism>
<dbReference type="RefSeq" id="XP_007769608.1">
    <property type="nucleotide sequence ID" value="XM_007771418.1"/>
</dbReference>
<sequence length="93" mass="10409">MSLRLCSVHLQLLMLLPRPLNEPRSYPNQHAHAHTQQHEQNRLPELVVHAKLLRVPVLIEVLPAQSTVEVVLGPEVEFVCDGLTVLAPNATKN</sequence>
<protein>
    <recommendedName>
        <fullName evidence="4">Secreted protein</fullName>
    </recommendedName>
</protein>
<evidence type="ECO:0000313" key="2">
    <source>
        <dbReference type="EMBL" id="EIW80737.1"/>
    </source>
</evidence>
<evidence type="ECO:0000256" key="1">
    <source>
        <dbReference type="SAM" id="SignalP"/>
    </source>
</evidence>
<evidence type="ECO:0008006" key="4">
    <source>
        <dbReference type="Google" id="ProtNLM"/>
    </source>
</evidence>
<feature type="signal peptide" evidence="1">
    <location>
        <begin position="1"/>
        <end position="21"/>
    </location>
</feature>
<keyword evidence="1" id="KW-0732">Signal</keyword>
<dbReference type="AlphaFoldDB" id="A0A5M3MNX7"/>
<accession>A0A5M3MNX7</accession>
<reference evidence="3" key="1">
    <citation type="journal article" date="2012" name="Science">
        <title>The Paleozoic origin of enzymatic lignin decomposition reconstructed from 31 fungal genomes.</title>
        <authorList>
            <person name="Floudas D."/>
            <person name="Binder M."/>
            <person name="Riley R."/>
            <person name="Barry K."/>
            <person name="Blanchette R.A."/>
            <person name="Henrissat B."/>
            <person name="Martinez A.T."/>
            <person name="Otillar R."/>
            <person name="Spatafora J.W."/>
            <person name="Yadav J.S."/>
            <person name="Aerts A."/>
            <person name="Benoit I."/>
            <person name="Boyd A."/>
            <person name="Carlson A."/>
            <person name="Copeland A."/>
            <person name="Coutinho P.M."/>
            <person name="de Vries R.P."/>
            <person name="Ferreira P."/>
            <person name="Findley K."/>
            <person name="Foster B."/>
            <person name="Gaskell J."/>
            <person name="Glotzer D."/>
            <person name="Gorecki P."/>
            <person name="Heitman J."/>
            <person name="Hesse C."/>
            <person name="Hori C."/>
            <person name="Igarashi K."/>
            <person name="Jurgens J.A."/>
            <person name="Kallen N."/>
            <person name="Kersten P."/>
            <person name="Kohler A."/>
            <person name="Kuees U."/>
            <person name="Kumar T.K.A."/>
            <person name="Kuo A."/>
            <person name="LaButti K."/>
            <person name="Larrondo L.F."/>
            <person name="Lindquist E."/>
            <person name="Ling A."/>
            <person name="Lombard V."/>
            <person name="Lucas S."/>
            <person name="Lundell T."/>
            <person name="Martin R."/>
            <person name="McLaughlin D.J."/>
            <person name="Morgenstern I."/>
            <person name="Morin E."/>
            <person name="Murat C."/>
            <person name="Nagy L.G."/>
            <person name="Nolan M."/>
            <person name="Ohm R.A."/>
            <person name="Patyshakuliyeva A."/>
            <person name="Rokas A."/>
            <person name="Ruiz-Duenas F.J."/>
            <person name="Sabat G."/>
            <person name="Salamov A."/>
            <person name="Samejima M."/>
            <person name="Schmutz J."/>
            <person name="Slot J.C."/>
            <person name="St John F."/>
            <person name="Stenlid J."/>
            <person name="Sun H."/>
            <person name="Sun S."/>
            <person name="Syed K."/>
            <person name="Tsang A."/>
            <person name="Wiebenga A."/>
            <person name="Young D."/>
            <person name="Pisabarro A."/>
            <person name="Eastwood D.C."/>
            <person name="Martin F."/>
            <person name="Cullen D."/>
            <person name="Grigoriev I.V."/>
            <person name="Hibbett D.S."/>
        </authorList>
    </citation>
    <scope>NUCLEOTIDE SEQUENCE [LARGE SCALE GENOMIC DNA]</scope>
    <source>
        <strain evidence="3">RWD-64-598 SS2</strain>
    </source>
</reference>